<evidence type="ECO:0000313" key="2">
    <source>
        <dbReference type="EMBL" id="UMM43258.1"/>
    </source>
</evidence>
<keyword evidence="1" id="KW-0472">Membrane</keyword>
<keyword evidence="1" id="KW-1133">Transmembrane helix</keyword>
<keyword evidence="1" id="KW-0812">Transmembrane</keyword>
<feature type="transmembrane region" description="Helical" evidence="1">
    <location>
        <begin position="6"/>
        <end position="24"/>
    </location>
</feature>
<reference evidence="2 3" key="1">
    <citation type="submission" date="2022-04" db="EMBL/GenBank/DDBJ databases">
        <title>Chromosome-level reference genomes for two strains of Caenorhabditis briggsae: an improved platform for comparative genomics.</title>
        <authorList>
            <person name="Stevens L."/>
            <person name="Andersen E."/>
        </authorList>
    </citation>
    <scope>NUCLEOTIDE SEQUENCE [LARGE SCALE GENOMIC DNA]</scope>
    <source>
        <strain evidence="2">VX34</strain>
        <tissue evidence="2">Whole-organism</tissue>
    </source>
</reference>
<sequence>MSSIFLVATSFFFRLFIAFGQLLIRSDEKKKARGEVVQHNHHCFLLFLLAPCDIPVYIDALLSYFLSALPLFFSMNCGWKSVCLKSFRAQLL</sequence>
<gene>
    <name evidence="2" type="ORF">L5515_018826</name>
</gene>
<evidence type="ECO:0000256" key="1">
    <source>
        <dbReference type="SAM" id="Phobius"/>
    </source>
</evidence>
<accession>A0AAE9FKA9</accession>
<evidence type="ECO:0000313" key="3">
    <source>
        <dbReference type="Proteomes" id="UP000829354"/>
    </source>
</evidence>
<name>A0AAE9FKA9_CAEBR</name>
<dbReference type="EMBL" id="CP092625">
    <property type="protein sequence ID" value="UMM43258.1"/>
    <property type="molecule type" value="Genomic_DNA"/>
</dbReference>
<dbReference type="AlphaFoldDB" id="A0AAE9FKA9"/>
<protein>
    <submittedName>
        <fullName evidence="2">Uncharacterized protein</fullName>
    </submittedName>
</protein>
<feature type="transmembrane region" description="Helical" evidence="1">
    <location>
        <begin position="44"/>
        <end position="66"/>
    </location>
</feature>
<keyword evidence="3" id="KW-1185">Reference proteome</keyword>
<dbReference type="Proteomes" id="UP000829354">
    <property type="component" value="Chromosome X"/>
</dbReference>
<organism evidence="2 3">
    <name type="scientific">Caenorhabditis briggsae</name>
    <dbReference type="NCBI Taxonomy" id="6238"/>
    <lineage>
        <taxon>Eukaryota</taxon>
        <taxon>Metazoa</taxon>
        <taxon>Ecdysozoa</taxon>
        <taxon>Nematoda</taxon>
        <taxon>Chromadorea</taxon>
        <taxon>Rhabditida</taxon>
        <taxon>Rhabditina</taxon>
        <taxon>Rhabditomorpha</taxon>
        <taxon>Rhabditoidea</taxon>
        <taxon>Rhabditidae</taxon>
        <taxon>Peloderinae</taxon>
        <taxon>Caenorhabditis</taxon>
    </lineage>
</organism>
<proteinExistence type="predicted"/>